<protein>
    <submittedName>
        <fullName evidence="1">Uncharacterized protein</fullName>
    </submittedName>
</protein>
<dbReference type="AlphaFoldDB" id="A0A0K6GA89"/>
<evidence type="ECO:0000313" key="1">
    <source>
        <dbReference type="EMBL" id="CUA75299.1"/>
    </source>
</evidence>
<name>A0A0K6GA89_9AGAM</name>
<proteinExistence type="predicted"/>
<reference evidence="1 2" key="1">
    <citation type="submission" date="2015-07" db="EMBL/GenBank/DDBJ databases">
        <authorList>
            <person name="Noorani M."/>
        </authorList>
    </citation>
    <scope>NUCLEOTIDE SEQUENCE [LARGE SCALE GENOMIC DNA]</scope>
    <source>
        <strain evidence="1">BBA 69670</strain>
    </source>
</reference>
<accession>A0A0K6GA89</accession>
<sequence length="306" mass="34758">MGKRLAYPDAPLEKLDEIYTQSLRKPIHAYGFFVSPVALYKKIRGRPESPDTPIEKDVGLFLWDIKQQLYGIGLHKLSIVDVPTPKQYRDNYFQYSGWLIVLGTGFDKTLHVPVSDEFTQCVRNILQTEEPPAWWSMKKFTYPNPKLAIYLEDDRDRRPSSPFARTQQELDAAPEFGFGSEFPTLASYPVPPSQDWLLLAATPQVPITGTKVQALPAWNAPLEFADRKVPEVGLHEASRISFNVDFGSRNFSPSTFYVVLQPTSQPPYALFVTRIVKNSDQQTSIFLQQKLKAADSEDARKSIVDK</sequence>
<dbReference type="EMBL" id="CYGV01001524">
    <property type="protein sequence ID" value="CUA75299.1"/>
    <property type="molecule type" value="Genomic_DNA"/>
</dbReference>
<gene>
    <name evidence="1" type="ORF">RSOLAG22IIIB_11621</name>
</gene>
<organism evidence="1 2">
    <name type="scientific">Rhizoctonia solani</name>
    <dbReference type="NCBI Taxonomy" id="456999"/>
    <lineage>
        <taxon>Eukaryota</taxon>
        <taxon>Fungi</taxon>
        <taxon>Dikarya</taxon>
        <taxon>Basidiomycota</taxon>
        <taxon>Agaricomycotina</taxon>
        <taxon>Agaricomycetes</taxon>
        <taxon>Cantharellales</taxon>
        <taxon>Ceratobasidiaceae</taxon>
        <taxon>Rhizoctonia</taxon>
    </lineage>
</organism>
<keyword evidence="2" id="KW-1185">Reference proteome</keyword>
<dbReference type="Proteomes" id="UP000044841">
    <property type="component" value="Unassembled WGS sequence"/>
</dbReference>
<evidence type="ECO:0000313" key="2">
    <source>
        <dbReference type="Proteomes" id="UP000044841"/>
    </source>
</evidence>